<reference evidence="1" key="1">
    <citation type="submission" date="2022-09" db="EMBL/GenBank/DDBJ databases">
        <title>Aureispira anguillicida sp. nov., isolated from Leptocephalus of Japanese eel Anguilla japonica.</title>
        <authorList>
            <person name="Yuasa K."/>
            <person name="Mekata T."/>
            <person name="Ikunari K."/>
        </authorList>
    </citation>
    <scope>NUCLEOTIDE SEQUENCE</scope>
    <source>
        <strain evidence="1">EL160426</strain>
    </source>
</reference>
<proteinExistence type="predicted"/>
<keyword evidence="2" id="KW-1185">Reference proteome</keyword>
<evidence type="ECO:0000313" key="2">
    <source>
        <dbReference type="Proteomes" id="UP001060919"/>
    </source>
</evidence>
<sequence length="66" mass="7799">MFKHSFIILKKADTLSSRQMISPNTPKNHNKLTINNIQPELQKKNVIYWYSFLSLLKIKCIFVGYL</sequence>
<dbReference type="KEGG" id="aup:AsAng_0000480"/>
<evidence type="ECO:0000313" key="1">
    <source>
        <dbReference type="EMBL" id="BDS09350.1"/>
    </source>
</evidence>
<name>A0A915VK19_9BACT</name>
<organism evidence="1 2">
    <name type="scientific">Aureispira anguillae</name>
    <dbReference type="NCBI Taxonomy" id="2864201"/>
    <lineage>
        <taxon>Bacteria</taxon>
        <taxon>Pseudomonadati</taxon>
        <taxon>Bacteroidota</taxon>
        <taxon>Saprospiria</taxon>
        <taxon>Saprospirales</taxon>
        <taxon>Saprospiraceae</taxon>
        <taxon>Aureispira</taxon>
    </lineage>
</organism>
<protein>
    <submittedName>
        <fullName evidence="1">Uncharacterized protein</fullName>
    </submittedName>
</protein>
<dbReference type="Proteomes" id="UP001060919">
    <property type="component" value="Chromosome"/>
</dbReference>
<accession>A0A915VK19</accession>
<gene>
    <name evidence="1" type="ORF">AsAng_0000480</name>
</gene>
<dbReference type="EMBL" id="AP026867">
    <property type="protein sequence ID" value="BDS09350.1"/>
    <property type="molecule type" value="Genomic_DNA"/>
</dbReference>
<dbReference type="AlphaFoldDB" id="A0A915VK19"/>